<comment type="caution">
    <text evidence="2">The sequence shown here is derived from an EMBL/GenBank/DDBJ whole genome shotgun (WGS) entry which is preliminary data.</text>
</comment>
<evidence type="ECO:0000313" key="2">
    <source>
        <dbReference type="EMBL" id="RZD17768.1"/>
    </source>
</evidence>
<accession>A0A519BKH0</accession>
<dbReference type="Proteomes" id="UP000319296">
    <property type="component" value="Unassembled WGS sequence"/>
</dbReference>
<organism evidence="2 3">
    <name type="scientific">Candidatus Acididesulfobacter diazotrophicus</name>
    <dbReference type="NCBI Taxonomy" id="2597226"/>
    <lineage>
        <taxon>Bacteria</taxon>
        <taxon>Deltaproteobacteria</taxon>
        <taxon>Candidatus Acidulodesulfobacterales</taxon>
        <taxon>Candidatus Acididesulfobacter</taxon>
    </lineage>
</organism>
<evidence type="ECO:0000313" key="3">
    <source>
        <dbReference type="Proteomes" id="UP000319296"/>
    </source>
</evidence>
<dbReference type="SUPFAM" id="SSF53756">
    <property type="entry name" value="UDP-Glycosyltransferase/glycogen phosphorylase"/>
    <property type="match status" value="1"/>
</dbReference>
<name>A0A519BKH0_9DELT</name>
<evidence type="ECO:0000259" key="1">
    <source>
        <dbReference type="Pfam" id="PF00534"/>
    </source>
</evidence>
<dbReference type="AlphaFoldDB" id="A0A519BKH0"/>
<dbReference type="CDD" id="cd03801">
    <property type="entry name" value="GT4_PimA-like"/>
    <property type="match status" value="1"/>
</dbReference>
<gene>
    <name evidence="2" type="ORF">EVG15_09545</name>
</gene>
<protein>
    <submittedName>
        <fullName evidence="2">Glycosyltransferase</fullName>
    </submittedName>
</protein>
<feature type="domain" description="Glycosyl transferase family 1" evidence="1">
    <location>
        <begin position="161"/>
        <end position="331"/>
    </location>
</feature>
<dbReference type="PANTHER" id="PTHR12526">
    <property type="entry name" value="GLYCOSYLTRANSFERASE"/>
    <property type="match status" value="1"/>
</dbReference>
<dbReference type="GO" id="GO:0016757">
    <property type="term" value="F:glycosyltransferase activity"/>
    <property type="evidence" value="ECO:0007669"/>
    <property type="project" value="InterPro"/>
</dbReference>
<dbReference type="InterPro" id="IPR001296">
    <property type="entry name" value="Glyco_trans_1"/>
</dbReference>
<dbReference type="Gene3D" id="3.40.50.2000">
    <property type="entry name" value="Glycogen Phosphorylase B"/>
    <property type="match status" value="2"/>
</dbReference>
<keyword evidence="2" id="KW-0808">Transferase</keyword>
<reference evidence="2 3" key="1">
    <citation type="journal article" date="2019" name="ISME J.">
        <title>Insights into ecological role of a new deltaproteobacterial order Candidatus Acidulodesulfobacterales by metagenomics and metatranscriptomics.</title>
        <authorList>
            <person name="Tan S."/>
            <person name="Liu J."/>
            <person name="Fang Y."/>
            <person name="Hedlund B.P."/>
            <person name="Lian Z.H."/>
            <person name="Huang L.Y."/>
            <person name="Li J.T."/>
            <person name="Huang L.N."/>
            <person name="Li W.J."/>
            <person name="Jiang H.C."/>
            <person name="Dong H.L."/>
            <person name="Shu W.S."/>
        </authorList>
    </citation>
    <scope>NUCLEOTIDE SEQUENCE [LARGE SCALE GENOMIC DNA]</scope>
    <source>
        <strain evidence="2">AP1</strain>
    </source>
</reference>
<sequence>MKILTVVNSLSKGGTERVAQNFSEAYQDLGNDVRVLALYSGGPRKKELENKKIKVYINLDNNKTELISWGPELIHIHSGACIEDAPYLYKLTEWFTSAKFVETSVFSKVSLIENNLTAIFQLSKWCDYLYRTRGGDIRKSYIIPNPIKINTMYKPSVDDISNFKKKYGIPQNSFIMGRIGQAAETKWSLFLIDIFEKFFNNVDKNTCLILCNPPDNIISYAYDKKYLKDNIVVIDQIIGDEELRCFYGSMDIMVHIAEGGESFGMVIAESLLCETPVLTLNTPWADNSQCEVVGNNIGGWCVNEVEEIYDKLVYLYKNKNLLKEAGLNGRKYIIEKYEMHKIAYDALCTIINNDNKITTIENKNGFDINSLSCSFKNNFLIKTLLRLKLIIKINFFHKVINKTLKKIIYS</sequence>
<dbReference type="EMBL" id="SGBB01000023">
    <property type="protein sequence ID" value="RZD17768.1"/>
    <property type="molecule type" value="Genomic_DNA"/>
</dbReference>
<proteinExistence type="predicted"/>
<dbReference type="Pfam" id="PF00534">
    <property type="entry name" value="Glycos_transf_1"/>
    <property type="match status" value="1"/>
</dbReference>